<evidence type="ECO:0000256" key="2">
    <source>
        <dbReference type="SAM" id="MobiDB-lite"/>
    </source>
</evidence>
<evidence type="ECO:0000313" key="4">
    <source>
        <dbReference type="EMBL" id="SPS10170.1"/>
    </source>
</evidence>
<sequence length="278" mass="31341">MRRADELLPEAPKPKRGRPPKAKAQALANYDAGDVERPAGERWVTMSNALTRAGHGLTLAEKRIVAAAVSKLDSRKALPPGEVPRTKLTAMEYAETFGVDMNTAYDQLQAAAKQLYKRSITFYEPAHKRSGKPLPPTMVQMRWVGSVKYHQGEGWVELAWWPDLIRHLLGLKAQFTTYQLQQASALRSGYSWKLLELLTRFQSTGTAEYTIEDFCASMDATAKQAANFAKVRTKIIEPAVKELQEKDGWLIQWLPIKAGRKVKAVRFTFMRDPQGRLL</sequence>
<dbReference type="InterPro" id="IPR000525">
    <property type="entry name" value="Initiator_Rep_WH1"/>
</dbReference>
<geneLocation type="plasmid" evidence="4">
    <name>_1</name>
</geneLocation>
<evidence type="ECO:0000259" key="3">
    <source>
        <dbReference type="Pfam" id="PF01051"/>
    </source>
</evidence>
<dbReference type="GO" id="GO:0006270">
    <property type="term" value="P:DNA replication initiation"/>
    <property type="evidence" value="ECO:0007669"/>
    <property type="project" value="InterPro"/>
</dbReference>
<protein>
    <recommendedName>
        <fullName evidence="3">Initiator Rep protein WH1 domain-containing protein</fullName>
    </recommendedName>
</protein>
<dbReference type="Gene3D" id="1.10.10.10">
    <property type="entry name" value="Winged helix-like DNA-binding domain superfamily/Winged helix DNA-binding domain"/>
    <property type="match status" value="2"/>
</dbReference>
<dbReference type="InterPro" id="IPR036390">
    <property type="entry name" value="WH_DNA-bd_sf"/>
</dbReference>
<evidence type="ECO:0000256" key="1">
    <source>
        <dbReference type="ARBA" id="ARBA00038283"/>
    </source>
</evidence>
<proteinExistence type="inferred from homology"/>
<dbReference type="GO" id="GO:0003887">
    <property type="term" value="F:DNA-directed DNA polymerase activity"/>
    <property type="evidence" value="ECO:0007669"/>
    <property type="project" value="InterPro"/>
</dbReference>
<dbReference type="InterPro" id="IPR036388">
    <property type="entry name" value="WH-like_DNA-bd_sf"/>
</dbReference>
<organism evidence="4">
    <name type="scientific">Candidatus Nitrotoga fabula</name>
    <dbReference type="NCBI Taxonomy" id="2182327"/>
    <lineage>
        <taxon>Bacteria</taxon>
        <taxon>Pseudomonadati</taxon>
        <taxon>Pseudomonadota</taxon>
        <taxon>Betaproteobacteria</taxon>
        <taxon>Nitrosomonadales</taxon>
        <taxon>Gallionellaceae</taxon>
        <taxon>Candidatus Nitrotoga</taxon>
    </lineage>
</organism>
<feature type="domain" description="Initiator Rep protein WH1" evidence="3">
    <location>
        <begin position="43"/>
        <end position="198"/>
    </location>
</feature>
<name>A0A2X0SI81_9PROT</name>
<reference evidence="4" key="1">
    <citation type="submission" date="2018-05" db="EMBL/GenBank/DDBJ databases">
        <authorList>
            <person name="Lanie J.A."/>
            <person name="Ng W.-L."/>
            <person name="Kazmierczak K.M."/>
            <person name="Andrzejewski T.M."/>
            <person name="Davidsen T.M."/>
            <person name="Wayne K.J."/>
            <person name="Tettelin H."/>
            <person name="Glass J.I."/>
            <person name="Rusch D."/>
            <person name="Podicherti R."/>
            <person name="Tsui H.-C.T."/>
            <person name="Winkler M.E."/>
        </authorList>
    </citation>
    <scope>NUCLEOTIDE SEQUENCE</scope>
    <source>
        <strain evidence="4">KNB</strain>
    </source>
</reference>
<keyword evidence="4" id="KW-0614">Plasmid</keyword>
<feature type="region of interest" description="Disordered" evidence="2">
    <location>
        <begin position="1"/>
        <end position="31"/>
    </location>
</feature>
<dbReference type="SUPFAM" id="SSF46785">
    <property type="entry name" value="Winged helix' DNA-binding domain"/>
    <property type="match status" value="2"/>
</dbReference>
<gene>
    <name evidence="4" type="ORF">NITFAB_P0002</name>
</gene>
<comment type="similarity">
    <text evidence="1">Belongs to the initiator RepB protein family.</text>
</comment>
<dbReference type="Pfam" id="PF01051">
    <property type="entry name" value="Rep3_N"/>
    <property type="match status" value="1"/>
</dbReference>
<dbReference type="AlphaFoldDB" id="A0A2X0SI81"/>
<dbReference type="EMBL" id="LS423453">
    <property type="protein sequence ID" value="SPS10170.1"/>
    <property type="molecule type" value="Genomic_DNA"/>
</dbReference>
<accession>A0A2X0SI81</accession>
<dbReference type="Pfam" id="PF21205">
    <property type="entry name" value="Rep3_C"/>
    <property type="match status" value="1"/>
</dbReference>